<sequence>MQELVRGKRTGGWACAALASVLLAGCGTSEEPTSPASDPAMSGALGEDIMVDPEMAGQAGAALEADEGEVSLPPADRSPEAIRDARAKAEKLVGHPIQPAPEARQGGVNVLTESAATAAQVAKATKLAKTDCTTKLAFSNTWAAKVPTALPVYPRGAVQEAAGVAGEGCAMIVVNYATPIGAGDVVAFYHAMADKAGYSAQVRRTGTNYAIGGRKGDAAYVVYAGPSGPGTTEVNLVTTGK</sequence>
<evidence type="ECO:0008006" key="3">
    <source>
        <dbReference type="Google" id="ProtNLM"/>
    </source>
</evidence>
<dbReference type="Proteomes" id="UP000677126">
    <property type="component" value="Chromosome"/>
</dbReference>
<dbReference type="EMBL" id="CP054856">
    <property type="protein sequence ID" value="QVM84257.1"/>
    <property type="molecule type" value="Genomic_DNA"/>
</dbReference>
<organism evidence="1 2">
    <name type="scientific">Novosphingobium decolorationis</name>
    <dbReference type="NCBI Taxonomy" id="2698673"/>
    <lineage>
        <taxon>Bacteria</taxon>
        <taxon>Pseudomonadati</taxon>
        <taxon>Pseudomonadota</taxon>
        <taxon>Alphaproteobacteria</taxon>
        <taxon>Sphingomonadales</taxon>
        <taxon>Sphingomonadaceae</taxon>
        <taxon>Novosphingobium</taxon>
    </lineage>
</organism>
<protein>
    <recommendedName>
        <fullName evidence="3">Lipoprotein</fullName>
    </recommendedName>
</protein>
<reference evidence="1 2" key="1">
    <citation type="journal article" date="2021" name="Int. J. Syst. Evol. Microbiol.">
        <title>Novosphingobium decolorationis sp. nov., an aniline blue-decolourizing bacterium isolated from East Pacific sediment.</title>
        <authorList>
            <person name="Chen X."/>
            <person name="Dong B."/>
            <person name="Chen T."/>
            <person name="Ren N."/>
            <person name="Wang J."/>
            <person name="Xu Y."/>
            <person name="Yang J."/>
            <person name="Zhu S."/>
            <person name="Chen J."/>
        </authorList>
    </citation>
    <scope>NUCLEOTIDE SEQUENCE [LARGE SCALE GENOMIC DNA]</scope>
    <source>
        <strain evidence="1 2">502str22</strain>
    </source>
</reference>
<accession>A0ABX8E4Z6</accession>
<proteinExistence type="predicted"/>
<evidence type="ECO:0000313" key="2">
    <source>
        <dbReference type="Proteomes" id="UP000677126"/>
    </source>
</evidence>
<dbReference type="PROSITE" id="PS51257">
    <property type="entry name" value="PROKAR_LIPOPROTEIN"/>
    <property type="match status" value="1"/>
</dbReference>
<name>A0ABX8E4Z6_9SPHN</name>
<keyword evidence="2" id="KW-1185">Reference proteome</keyword>
<dbReference type="RefSeq" id="WP_213499618.1">
    <property type="nucleotide sequence ID" value="NZ_CP054856.1"/>
</dbReference>
<gene>
    <name evidence="1" type="ORF">HT578_11665</name>
</gene>
<evidence type="ECO:0000313" key="1">
    <source>
        <dbReference type="EMBL" id="QVM84257.1"/>
    </source>
</evidence>